<dbReference type="InterPro" id="IPR002347">
    <property type="entry name" value="SDR_fam"/>
</dbReference>
<dbReference type="Gene3D" id="3.40.50.720">
    <property type="entry name" value="NAD(P)-binding Rossmann-like Domain"/>
    <property type="match status" value="1"/>
</dbReference>
<dbReference type="PRINTS" id="PR00081">
    <property type="entry name" value="GDHRDH"/>
</dbReference>
<dbReference type="InterPro" id="IPR036291">
    <property type="entry name" value="NAD(P)-bd_dom_sf"/>
</dbReference>
<dbReference type="PANTHER" id="PTHR44196">
    <property type="entry name" value="DEHYDROGENASE/REDUCTASE SDR FAMILY MEMBER 7B"/>
    <property type="match status" value="1"/>
</dbReference>
<evidence type="ECO:0000256" key="2">
    <source>
        <dbReference type="ARBA" id="ARBA00023002"/>
    </source>
</evidence>
<proteinExistence type="inferred from homology"/>
<keyword evidence="2" id="KW-0560">Oxidoreductase</keyword>
<name>A0ABT3SXF5_9GAMM</name>
<protein>
    <submittedName>
        <fullName evidence="3">SDR family NAD(P)-dependent oxidoreductase</fullName>
    </submittedName>
</protein>
<dbReference type="SUPFAM" id="SSF51735">
    <property type="entry name" value="NAD(P)-binding Rossmann-fold domains"/>
    <property type="match status" value="1"/>
</dbReference>
<comment type="similarity">
    <text evidence="1">Belongs to the short-chain dehydrogenases/reductases (SDR) family.</text>
</comment>
<evidence type="ECO:0000256" key="1">
    <source>
        <dbReference type="ARBA" id="ARBA00006484"/>
    </source>
</evidence>
<comment type="caution">
    <text evidence="3">The sequence shown here is derived from an EMBL/GenBank/DDBJ whole genome shotgun (WGS) entry which is preliminary data.</text>
</comment>
<evidence type="ECO:0000313" key="4">
    <source>
        <dbReference type="Proteomes" id="UP001143307"/>
    </source>
</evidence>
<reference evidence="3" key="1">
    <citation type="submission" date="2019-02" db="EMBL/GenBank/DDBJ databases">
        <authorList>
            <person name="Li S.-H."/>
        </authorList>
    </citation>
    <scope>NUCLEOTIDE SEQUENCE</scope>
    <source>
        <strain evidence="3">IMCC8485</strain>
    </source>
</reference>
<dbReference type="PANTHER" id="PTHR44196:SF3">
    <property type="entry name" value="SHORT CHAIN DEHYDROGENASE FAMILY PROTEIN"/>
    <property type="match status" value="1"/>
</dbReference>
<keyword evidence="4" id="KW-1185">Reference proteome</keyword>
<dbReference type="EMBL" id="SHNP01000005">
    <property type="protein sequence ID" value="MCX2974678.1"/>
    <property type="molecule type" value="Genomic_DNA"/>
</dbReference>
<gene>
    <name evidence="3" type="ORF">EYC87_13880</name>
</gene>
<dbReference type="Proteomes" id="UP001143307">
    <property type="component" value="Unassembled WGS sequence"/>
</dbReference>
<evidence type="ECO:0000313" key="3">
    <source>
        <dbReference type="EMBL" id="MCX2974678.1"/>
    </source>
</evidence>
<accession>A0ABT3SXF5</accession>
<sequence>MKLKKILVIGATSAIATECVRRWSDQPVELVLVGRSDERLQRLSRDLSVRSPLSKVQTVTLDFTAPTSIQTFMADQAKDGPIDLAMIAHGSLPEQNECQENLSRVDQALALNGVSPALFAEAIAAEMIEQGRGTLVVVGSVAGDRGRKSNYIYGSAKGLLERYVEGLQHRLHNSGVTLCLVKPGPTHSPMTAHLVDSGLPLAELSEVADVIVKGVDKGKAVIYAPGKWAVIMWVIRHLPRFVFNRLDI</sequence>
<dbReference type="Pfam" id="PF00106">
    <property type="entry name" value="adh_short"/>
    <property type="match status" value="1"/>
</dbReference>
<organism evidence="3 4">
    <name type="scientific">Candidatus Seongchinamella marina</name>
    <dbReference type="NCBI Taxonomy" id="2518990"/>
    <lineage>
        <taxon>Bacteria</taxon>
        <taxon>Pseudomonadati</taxon>
        <taxon>Pseudomonadota</taxon>
        <taxon>Gammaproteobacteria</taxon>
        <taxon>Cellvibrionales</taxon>
        <taxon>Halieaceae</taxon>
        <taxon>Seongchinamella</taxon>
    </lineage>
</organism>
<dbReference type="RefSeq" id="WP_279253409.1">
    <property type="nucleotide sequence ID" value="NZ_SHNP01000005.1"/>
</dbReference>